<dbReference type="Proteomes" id="UP001062223">
    <property type="component" value="Plasmid unnamed"/>
</dbReference>
<feature type="region of interest" description="Disordered" evidence="1">
    <location>
        <begin position="1"/>
        <end position="33"/>
    </location>
</feature>
<dbReference type="KEGG" id="cpoi:OE229_17780"/>
<proteinExistence type="predicted"/>
<dbReference type="RefSeq" id="WP_262140223.1">
    <property type="nucleotide sequence ID" value="NZ_CP106880.1"/>
</dbReference>
<evidence type="ECO:0000313" key="2">
    <source>
        <dbReference type="EMBL" id="UYC82683.1"/>
    </source>
</evidence>
<evidence type="ECO:0008006" key="4">
    <source>
        <dbReference type="Google" id="ProtNLM"/>
    </source>
</evidence>
<gene>
    <name evidence="2" type="ORF">OE229_17780</name>
</gene>
<dbReference type="EMBL" id="CP106880">
    <property type="protein sequence ID" value="UYC82683.1"/>
    <property type="molecule type" value="Genomic_DNA"/>
</dbReference>
<protein>
    <recommendedName>
        <fullName evidence="4">TnsA-like heteromeric transposase endonuclease subunit</fullName>
    </recommendedName>
</protein>
<dbReference type="AlphaFoldDB" id="A0A9Q9PBX8"/>
<accession>A0A9Q9PBX8</accession>
<evidence type="ECO:0000256" key="1">
    <source>
        <dbReference type="SAM" id="MobiDB-lite"/>
    </source>
</evidence>
<organism evidence="2 3">
    <name type="scientific">Curtobacterium poinsettiae</name>
    <dbReference type="NCBI Taxonomy" id="159612"/>
    <lineage>
        <taxon>Bacteria</taxon>
        <taxon>Bacillati</taxon>
        <taxon>Actinomycetota</taxon>
        <taxon>Actinomycetes</taxon>
        <taxon>Micrococcales</taxon>
        <taxon>Microbacteriaceae</taxon>
        <taxon>Curtobacterium</taxon>
    </lineage>
</organism>
<geneLocation type="plasmid" evidence="2 3">
    <name>unnamed</name>
</geneLocation>
<reference evidence="2" key="1">
    <citation type="submission" date="2022-09" db="EMBL/GenBank/DDBJ databases">
        <title>Taxonomy of Curtobacterium flaccumfaciens.</title>
        <authorList>
            <person name="Osdaghi E."/>
            <person name="Taghavi S.M."/>
            <person name="Hamidizade M."/>
            <person name="Abachi H."/>
            <person name="Fazliarab A."/>
            <person name="Baeyen S."/>
            <person name="Portier P."/>
            <person name="Van Vaerenbergh J."/>
            <person name="Jacques M.-A."/>
        </authorList>
    </citation>
    <scope>NUCLEOTIDE SEQUENCE</scope>
    <source>
        <strain evidence="2">AGQB46</strain>
        <plasmid evidence="2">unnamed</plasmid>
    </source>
</reference>
<sequence length="329" mass="37381">MTDSPSWAGEHGEELVRRSKRKAQASAPDPFEHADPLRVLTDWFGPGDAASKPVFDPSFEGWHPRRIRVGSPSRGRRRLDIDPAPGMQDVVTVSYSLDGRHVETERFSDFDQDALWSVLPMRNFARRLEQENKPVSTWLHTNGHHVGCESHHERTMMTVADFHSAIHHIAGQPFTLTWPKNSPAVSHTPDSALLSPGRIPLVLDVKTPEDAMSEDWVAKRPHVEAAVHAMGMGYLVWTGISRRYRRNLELLTEARVPEESYALWSAAALALCDEALPARVLAERLEASGYRLEWALMLIRRMLWRRALLTDMFRPFDSMSVVWRADVEV</sequence>
<keyword evidence="2" id="KW-0614">Plasmid</keyword>
<name>A0A9Q9PBX8_9MICO</name>
<evidence type="ECO:0000313" key="3">
    <source>
        <dbReference type="Proteomes" id="UP001062223"/>
    </source>
</evidence>